<name>A0AAE1EEE8_PETCI</name>
<feature type="region of interest" description="Disordered" evidence="1">
    <location>
        <begin position="45"/>
        <end position="107"/>
    </location>
</feature>
<organism evidence="2 3">
    <name type="scientific">Petrolisthes cinctipes</name>
    <name type="common">Flat porcelain crab</name>
    <dbReference type="NCBI Taxonomy" id="88211"/>
    <lineage>
        <taxon>Eukaryota</taxon>
        <taxon>Metazoa</taxon>
        <taxon>Ecdysozoa</taxon>
        <taxon>Arthropoda</taxon>
        <taxon>Crustacea</taxon>
        <taxon>Multicrustacea</taxon>
        <taxon>Malacostraca</taxon>
        <taxon>Eumalacostraca</taxon>
        <taxon>Eucarida</taxon>
        <taxon>Decapoda</taxon>
        <taxon>Pleocyemata</taxon>
        <taxon>Anomura</taxon>
        <taxon>Galatheoidea</taxon>
        <taxon>Porcellanidae</taxon>
        <taxon>Petrolisthes</taxon>
    </lineage>
</organism>
<protein>
    <submittedName>
        <fullName evidence="2">Uncharacterized protein</fullName>
    </submittedName>
</protein>
<gene>
    <name evidence="2" type="ORF">Pcinc_044308</name>
</gene>
<accession>A0AAE1EEE8</accession>
<comment type="caution">
    <text evidence="2">The sequence shown here is derived from an EMBL/GenBank/DDBJ whole genome shotgun (WGS) entry which is preliminary data.</text>
</comment>
<evidence type="ECO:0000313" key="2">
    <source>
        <dbReference type="EMBL" id="KAK3848922.1"/>
    </source>
</evidence>
<dbReference type="Proteomes" id="UP001286313">
    <property type="component" value="Unassembled WGS sequence"/>
</dbReference>
<evidence type="ECO:0000256" key="1">
    <source>
        <dbReference type="SAM" id="MobiDB-lite"/>
    </source>
</evidence>
<dbReference type="AlphaFoldDB" id="A0AAE1EEE8"/>
<sequence>MCLGCLAYYPKTNLASCNSHPTIDNILKGLGLDEVVQFFDVTLRPHTQHSPSTNERRRHADVGDTDAVDSLTPIRNTANTSTTTTTTTTTTTSRPRMTERTTSPRSNCLLGACSNFPRTHRI</sequence>
<dbReference type="EMBL" id="JAWQEG010009265">
    <property type="protein sequence ID" value="KAK3848922.1"/>
    <property type="molecule type" value="Genomic_DNA"/>
</dbReference>
<evidence type="ECO:0000313" key="3">
    <source>
        <dbReference type="Proteomes" id="UP001286313"/>
    </source>
</evidence>
<proteinExistence type="predicted"/>
<reference evidence="2" key="1">
    <citation type="submission" date="2023-10" db="EMBL/GenBank/DDBJ databases">
        <title>Genome assemblies of two species of porcelain crab, Petrolisthes cinctipes and Petrolisthes manimaculis (Anomura: Porcellanidae).</title>
        <authorList>
            <person name="Angst P."/>
        </authorList>
    </citation>
    <scope>NUCLEOTIDE SEQUENCE</scope>
    <source>
        <strain evidence="2">PB745_01</strain>
        <tissue evidence="2">Gill</tissue>
    </source>
</reference>
<feature type="compositionally biased region" description="Low complexity" evidence="1">
    <location>
        <begin position="80"/>
        <end position="106"/>
    </location>
</feature>
<keyword evidence="3" id="KW-1185">Reference proteome</keyword>